<comment type="caution">
    <text evidence="1">The sequence shown here is derived from an EMBL/GenBank/DDBJ whole genome shotgun (WGS) entry which is preliminary data.</text>
</comment>
<proteinExistence type="predicted"/>
<dbReference type="EMBL" id="AWUE01019984">
    <property type="protein sequence ID" value="OMO70498.1"/>
    <property type="molecule type" value="Genomic_DNA"/>
</dbReference>
<gene>
    <name evidence="1" type="ORF">COLO4_28580</name>
</gene>
<dbReference type="Proteomes" id="UP000187203">
    <property type="component" value="Unassembled WGS sequence"/>
</dbReference>
<evidence type="ECO:0000313" key="1">
    <source>
        <dbReference type="EMBL" id="OMO70498.1"/>
    </source>
</evidence>
<organism evidence="1 2">
    <name type="scientific">Corchorus olitorius</name>
    <dbReference type="NCBI Taxonomy" id="93759"/>
    <lineage>
        <taxon>Eukaryota</taxon>
        <taxon>Viridiplantae</taxon>
        <taxon>Streptophyta</taxon>
        <taxon>Embryophyta</taxon>
        <taxon>Tracheophyta</taxon>
        <taxon>Spermatophyta</taxon>
        <taxon>Magnoliopsida</taxon>
        <taxon>eudicotyledons</taxon>
        <taxon>Gunneridae</taxon>
        <taxon>Pentapetalae</taxon>
        <taxon>rosids</taxon>
        <taxon>malvids</taxon>
        <taxon>Malvales</taxon>
        <taxon>Malvaceae</taxon>
        <taxon>Grewioideae</taxon>
        <taxon>Apeibeae</taxon>
        <taxon>Corchorus</taxon>
    </lineage>
</organism>
<name>A0A1R3HJL4_9ROSI</name>
<protein>
    <submittedName>
        <fullName evidence="1">Uncharacterized protein</fullName>
    </submittedName>
</protein>
<sequence>MVTKDRSSSPSRHQSVTQRQLRSLQLFLRW</sequence>
<evidence type="ECO:0000313" key="2">
    <source>
        <dbReference type="Proteomes" id="UP000187203"/>
    </source>
</evidence>
<accession>A0A1R3HJL4</accession>
<reference evidence="2" key="1">
    <citation type="submission" date="2013-09" db="EMBL/GenBank/DDBJ databases">
        <title>Corchorus olitorius genome sequencing.</title>
        <authorList>
            <person name="Alam M."/>
            <person name="Haque M.S."/>
            <person name="Islam M.S."/>
            <person name="Emdad E.M."/>
            <person name="Islam M.M."/>
            <person name="Ahmed B."/>
            <person name="Halim A."/>
            <person name="Hossen Q.M.M."/>
            <person name="Hossain M.Z."/>
            <person name="Ahmed R."/>
            <person name="Khan M.M."/>
            <person name="Islam R."/>
            <person name="Rashid M.M."/>
            <person name="Khan S.A."/>
            <person name="Rahman M.S."/>
            <person name="Alam M."/>
            <person name="Yahiya A.S."/>
            <person name="Khan M.S."/>
            <person name="Azam M.S."/>
            <person name="Haque T."/>
            <person name="Lashkar M.Z.H."/>
            <person name="Akhand A.I."/>
            <person name="Morshed G."/>
            <person name="Roy S."/>
            <person name="Uddin K.S."/>
            <person name="Rabeya T."/>
            <person name="Hossain A.S."/>
            <person name="Chowdhury A."/>
            <person name="Snigdha A.R."/>
            <person name="Mortoza M.S."/>
            <person name="Matin S.A."/>
            <person name="Hoque S.M.E."/>
            <person name="Islam M.K."/>
            <person name="Roy D.K."/>
            <person name="Haider R."/>
            <person name="Moosa M.M."/>
            <person name="Elias S.M."/>
            <person name="Hasan A.M."/>
            <person name="Jahan S."/>
            <person name="Shafiuddin M."/>
            <person name="Mahmood N."/>
            <person name="Shommy N.S."/>
        </authorList>
    </citation>
    <scope>NUCLEOTIDE SEQUENCE [LARGE SCALE GENOMIC DNA]</scope>
    <source>
        <strain evidence="2">cv. O-4</strain>
    </source>
</reference>
<keyword evidence="2" id="KW-1185">Reference proteome</keyword>
<dbReference type="AlphaFoldDB" id="A0A1R3HJL4"/>